<dbReference type="RefSeq" id="WP_235223579.1">
    <property type="nucleotide sequence ID" value="NZ_JAKGAQ010000001.1"/>
</dbReference>
<protein>
    <submittedName>
        <fullName evidence="1">Uncharacterized protein</fullName>
    </submittedName>
</protein>
<accession>A0ABS9CTA2</accession>
<dbReference type="Proteomes" id="UP001200557">
    <property type="component" value="Unassembled WGS sequence"/>
</dbReference>
<organism evidence="1 2">
    <name type="scientific">Octadecabacter dasysiphoniae</name>
    <dbReference type="NCBI Taxonomy" id="2909341"/>
    <lineage>
        <taxon>Bacteria</taxon>
        <taxon>Pseudomonadati</taxon>
        <taxon>Pseudomonadota</taxon>
        <taxon>Alphaproteobacteria</taxon>
        <taxon>Rhodobacterales</taxon>
        <taxon>Roseobacteraceae</taxon>
        <taxon>Octadecabacter</taxon>
    </lineage>
</organism>
<gene>
    <name evidence="1" type="ORF">L0664_00050</name>
</gene>
<proteinExistence type="predicted"/>
<dbReference type="EMBL" id="JAKGAQ010000001">
    <property type="protein sequence ID" value="MCF2869446.1"/>
    <property type="molecule type" value="Genomic_DNA"/>
</dbReference>
<evidence type="ECO:0000313" key="1">
    <source>
        <dbReference type="EMBL" id="MCF2869446.1"/>
    </source>
</evidence>
<comment type="caution">
    <text evidence="1">The sequence shown here is derived from an EMBL/GenBank/DDBJ whole genome shotgun (WGS) entry which is preliminary data.</text>
</comment>
<sequence length="74" mass="8422">MTDEVGRALWNIYEDALNDLPNKPEGGLAGATLKFLRAFEQERSTVNVDLCVHATRHRKPDEMGEVRHLSSRRC</sequence>
<name>A0ABS9CTA2_9RHOB</name>
<evidence type="ECO:0000313" key="2">
    <source>
        <dbReference type="Proteomes" id="UP001200557"/>
    </source>
</evidence>
<reference evidence="1 2" key="1">
    <citation type="submission" date="2022-01" db="EMBL/GenBank/DDBJ databases">
        <title>Octadecabacter sp. nov., isolated from a marine alga.</title>
        <authorList>
            <person name="Jin M.S."/>
            <person name="Kim H.M."/>
            <person name="Han D.M."/>
            <person name="Jung J.J."/>
            <person name="Jeon C.O."/>
        </authorList>
    </citation>
    <scope>NUCLEOTIDE SEQUENCE [LARGE SCALE GENOMIC DNA]</scope>
    <source>
        <strain evidence="1 2">G9-8</strain>
    </source>
</reference>
<keyword evidence="2" id="KW-1185">Reference proteome</keyword>